<feature type="domain" description="Carboxylesterase type B" evidence="9">
    <location>
        <begin position="43"/>
        <end position="548"/>
    </location>
</feature>
<keyword evidence="5 8" id="KW-0378">Hydrolase</keyword>
<dbReference type="Proteomes" id="UP001140453">
    <property type="component" value="Unassembled WGS sequence"/>
</dbReference>
<keyword evidence="4 8" id="KW-0732">Signal</keyword>
<dbReference type="EMBL" id="JAPEVB010000002">
    <property type="protein sequence ID" value="KAJ4393032.1"/>
    <property type="molecule type" value="Genomic_DNA"/>
</dbReference>
<dbReference type="OrthoDB" id="408631at2759"/>
<evidence type="ECO:0000256" key="8">
    <source>
        <dbReference type="RuleBase" id="RU361235"/>
    </source>
</evidence>
<organism evidence="10 11">
    <name type="scientific">Gnomoniopsis smithogilvyi</name>
    <dbReference type="NCBI Taxonomy" id="1191159"/>
    <lineage>
        <taxon>Eukaryota</taxon>
        <taxon>Fungi</taxon>
        <taxon>Dikarya</taxon>
        <taxon>Ascomycota</taxon>
        <taxon>Pezizomycotina</taxon>
        <taxon>Sordariomycetes</taxon>
        <taxon>Sordariomycetidae</taxon>
        <taxon>Diaporthales</taxon>
        <taxon>Gnomoniaceae</taxon>
        <taxon>Gnomoniopsis</taxon>
    </lineage>
</organism>
<evidence type="ECO:0000313" key="11">
    <source>
        <dbReference type="Proteomes" id="UP001140453"/>
    </source>
</evidence>
<evidence type="ECO:0000256" key="3">
    <source>
        <dbReference type="ARBA" id="ARBA00022525"/>
    </source>
</evidence>
<dbReference type="InterPro" id="IPR019826">
    <property type="entry name" value="Carboxylesterase_B_AS"/>
</dbReference>
<evidence type="ECO:0000256" key="2">
    <source>
        <dbReference type="ARBA" id="ARBA00005964"/>
    </source>
</evidence>
<dbReference type="EC" id="3.1.1.-" evidence="8"/>
<keyword evidence="6" id="KW-0443">Lipid metabolism</keyword>
<dbReference type="SUPFAM" id="SSF53474">
    <property type="entry name" value="alpha/beta-Hydrolases"/>
    <property type="match status" value="1"/>
</dbReference>
<dbReference type="PROSITE" id="PS00941">
    <property type="entry name" value="CARBOXYLESTERASE_B_2"/>
    <property type="match status" value="1"/>
</dbReference>
<gene>
    <name evidence="10" type="ORF">N0V93_002238</name>
</gene>
<feature type="chain" id="PRO_5041013665" description="Carboxylic ester hydrolase" evidence="8">
    <location>
        <begin position="21"/>
        <end position="563"/>
    </location>
</feature>
<dbReference type="PANTHER" id="PTHR11559">
    <property type="entry name" value="CARBOXYLESTERASE"/>
    <property type="match status" value="1"/>
</dbReference>
<dbReference type="InterPro" id="IPR019819">
    <property type="entry name" value="Carboxylesterase_B_CS"/>
</dbReference>
<dbReference type="InterPro" id="IPR002018">
    <property type="entry name" value="CarbesteraseB"/>
</dbReference>
<evidence type="ECO:0000256" key="6">
    <source>
        <dbReference type="ARBA" id="ARBA00023098"/>
    </source>
</evidence>
<evidence type="ECO:0000256" key="1">
    <source>
        <dbReference type="ARBA" id="ARBA00004613"/>
    </source>
</evidence>
<evidence type="ECO:0000259" key="9">
    <source>
        <dbReference type="Pfam" id="PF00135"/>
    </source>
</evidence>
<keyword evidence="3" id="KW-0964">Secreted</keyword>
<dbReference type="PROSITE" id="PS00122">
    <property type="entry name" value="CARBOXYLESTERASE_B_1"/>
    <property type="match status" value="1"/>
</dbReference>
<dbReference type="Pfam" id="PF00135">
    <property type="entry name" value="COesterase"/>
    <property type="match status" value="1"/>
</dbReference>
<name>A0A9W8YUY0_9PEZI</name>
<comment type="similarity">
    <text evidence="2 8">Belongs to the type-B carboxylesterase/lipase family.</text>
</comment>
<dbReference type="InterPro" id="IPR050309">
    <property type="entry name" value="Type-B_Carboxylest/Lipase"/>
</dbReference>
<dbReference type="Gene3D" id="3.40.50.1820">
    <property type="entry name" value="alpha/beta hydrolase"/>
    <property type="match status" value="1"/>
</dbReference>
<accession>A0A9W8YUY0</accession>
<sequence>MPSSSALLLSFFSLLHIVTPLQKRDVTATLADGSTVIGYEAEGLSTFQGIPYAQPPVGDLRLRPPQPITTPLGTIDATKDAKACPQLVLNLNSSSLVESVAGQLVNTPFGQTTLNAGEDCLTLNVIAPPDAKPGDNLPVAYWMFGGAFEVGWSGLFNGSSYVTDSIAQNKPIIWVAVNYRVAGFGLMPGKELLAEGSTNLALRDQRLGLEWVADNIAQFGGDPDKVVIYGESAGSISCSLQMTLYGGNNTYKGKPLFRGAIMDSGSVIPYAAVDAPQAQQVFDQVANAGGCGSASDKLACLRALNYDDFLDAATNVPTFFDYNGGQLSYAPRVDGDVVPDTVDVLTATGQYAKVPFIIGDQEDEGTLFSLGQTNLSTTDELVTFLNQFYYPQSSRSIVQGFVDTYPDDISDGSPYGTGIFWNVYGQFKHLAAVLGDQLFTLQRRRVLHYNLVNGGAPAWTYLATYFYGTPILGTFHASDILHGFDYLGDTDAKKLQHAYYLSFINTLDPNNGTNSDYTTWPQWTEDGREILMMDNSESYEVGQDNFREESYQYLLANISNMRT</sequence>
<dbReference type="FunFam" id="3.40.50.1820:FF:000213">
    <property type="entry name" value="Carboxylic ester hydrolase"/>
    <property type="match status" value="1"/>
</dbReference>
<dbReference type="GO" id="GO:0016787">
    <property type="term" value="F:hydrolase activity"/>
    <property type="evidence" value="ECO:0007669"/>
    <property type="project" value="UniProtKB-KW"/>
</dbReference>
<comment type="caution">
    <text evidence="10">The sequence shown here is derived from an EMBL/GenBank/DDBJ whole genome shotgun (WGS) entry which is preliminary data.</text>
</comment>
<protein>
    <recommendedName>
        <fullName evidence="8">Carboxylic ester hydrolase</fullName>
        <ecNumber evidence="8">3.1.1.-</ecNumber>
    </recommendedName>
</protein>
<keyword evidence="7" id="KW-0325">Glycoprotein</keyword>
<evidence type="ECO:0000313" key="10">
    <source>
        <dbReference type="EMBL" id="KAJ4393032.1"/>
    </source>
</evidence>
<dbReference type="AlphaFoldDB" id="A0A9W8YUY0"/>
<evidence type="ECO:0000256" key="5">
    <source>
        <dbReference type="ARBA" id="ARBA00022801"/>
    </source>
</evidence>
<keyword evidence="11" id="KW-1185">Reference proteome</keyword>
<evidence type="ECO:0000256" key="4">
    <source>
        <dbReference type="ARBA" id="ARBA00022729"/>
    </source>
</evidence>
<dbReference type="GO" id="GO:0006629">
    <property type="term" value="P:lipid metabolic process"/>
    <property type="evidence" value="ECO:0007669"/>
    <property type="project" value="UniProtKB-KW"/>
</dbReference>
<dbReference type="InterPro" id="IPR029058">
    <property type="entry name" value="AB_hydrolase_fold"/>
</dbReference>
<evidence type="ECO:0000256" key="7">
    <source>
        <dbReference type="ARBA" id="ARBA00023180"/>
    </source>
</evidence>
<proteinExistence type="inferred from homology"/>
<dbReference type="GO" id="GO:0005576">
    <property type="term" value="C:extracellular region"/>
    <property type="evidence" value="ECO:0007669"/>
    <property type="project" value="UniProtKB-SubCell"/>
</dbReference>
<comment type="subcellular location">
    <subcellularLocation>
        <location evidence="1">Secreted</location>
    </subcellularLocation>
</comment>
<reference evidence="10" key="1">
    <citation type="submission" date="2022-10" db="EMBL/GenBank/DDBJ databases">
        <title>Tapping the CABI collections for fungal endophytes: first genome assemblies for Collariella, Neodidymelliopsis, Ascochyta clinopodiicola, Didymella pomorum, Didymosphaeria variabile, Neocosmospora piperis and Neocucurbitaria cava.</title>
        <authorList>
            <person name="Hill R."/>
        </authorList>
    </citation>
    <scope>NUCLEOTIDE SEQUENCE</scope>
    <source>
        <strain evidence="10">IMI 355082</strain>
    </source>
</reference>
<feature type="signal peptide" evidence="8">
    <location>
        <begin position="1"/>
        <end position="20"/>
    </location>
</feature>